<comment type="caution">
    <text evidence="1">The sequence shown here is derived from an EMBL/GenBank/DDBJ whole genome shotgun (WGS) entry which is preliminary data.</text>
</comment>
<gene>
    <name evidence="1" type="ORF">QYG89_08280</name>
</gene>
<keyword evidence="2" id="KW-1185">Reference proteome</keyword>
<accession>A0ABW8I856</accession>
<evidence type="ECO:0008006" key="3">
    <source>
        <dbReference type="Google" id="ProtNLM"/>
    </source>
</evidence>
<protein>
    <recommendedName>
        <fullName evidence="3">GapA-binding peptide SR1P</fullName>
    </recommendedName>
</protein>
<sequence length="45" mass="5097">MQERVGVCDRCGKGLYCLDGFFNGIKEGGKIFCFECGEKEEQDEQ</sequence>
<organism evidence="1 2">
    <name type="scientific">Bacillus lumedeiriae</name>
    <dbReference type="NCBI Taxonomy" id="3058829"/>
    <lineage>
        <taxon>Bacteria</taxon>
        <taxon>Bacillati</taxon>
        <taxon>Bacillota</taxon>
        <taxon>Bacilli</taxon>
        <taxon>Bacillales</taxon>
        <taxon>Bacillaceae</taxon>
        <taxon>Bacillus</taxon>
    </lineage>
</organism>
<proteinExistence type="predicted"/>
<dbReference type="EMBL" id="JAUIYO010000004">
    <property type="protein sequence ID" value="MFK2825676.1"/>
    <property type="molecule type" value="Genomic_DNA"/>
</dbReference>
<dbReference type="Proteomes" id="UP001619911">
    <property type="component" value="Unassembled WGS sequence"/>
</dbReference>
<dbReference type="RefSeq" id="WP_404316495.1">
    <property type="nucleotide sequence ID" value="NZ_JAUIYO010000004.1"/>
</dbReference>
<evidence type="ECO:0000313" key="1">
    <source>
        <dbReference type="EMBL" id="MFK2825676.1"/>
    </source>
</evidence>
<evidence type="ECO:0000313" key="2">
    <source>
        <dbReference type="Proteomes" id="UP001619911"/>
    </source>
</evidence>
<reference evidence="1 2" key="1">
    <citation type="submission" date="2023-07" db="EMBL/GenBank/DDBJ databases">
        <title>Bacillus lucianemedeirus sp. nov, a new species isolated from an immunobiological production facility.</title>
        <authorList>
            <person name="Costa L.V."/>
            <person name="Miranda R.V.S.L."/>
            <person name="Brandao M.L.L."/>
            <person name="Reis C.M.F."/>
            <person name="Frazao A.M."/>
            <person name="Cruz F.V."/>
            <person name="Baio P.V.P."/>
            <person name="Veras J.F.C."/>
            <person name="Ramos J.N."/>
            <person name="Vieira V."/>
        </authorList>
    </citation>
    <scope>NUCLEOTIDE SEQUENCE [LARGE SCALE GENOMIC DNA]</scope>
    <source>
        <strain evidence="1 2">B190/17</strain>
    </source>
</reference>
<name>A0ABW8I856_9BACI</name>